<keyword evidence="2" id="KW-1185">Reference proteome</keyword>
<evidence type="ECO:0008006" key="3">
    <source>
        <dbReference type="Google" id="ProtNLM"/>
    </source>
</evidence>
<sequence length="208" mass="24018">MKMTIMAYVYPIILRGVVKEQLCKYYSKDNMKVLSKKIHNEYRAIIKRSPDIGGRKNLFMGSYLMGAYIIALYKNTKDKLSITELDGIISEGLKNFHYMKKHMSKVDLLSVNYKNKIEQAGKWCKKNKDKYPTNWQVEVKDKENPNLTHIVFTKCGLCFLCKSEGVPEIISSLCVTDYITMSFAKCKLERPTTLGKGSDCCDFYITRL</sequence>
<evidence type="ECO:0000313" key="2">
    <source>
        <dbReference type="Proteomes" id="UP000286268"/>
    </source>
</evidence>
<dbReference type="OrthoDB" id="1495276at2"/>
<dbReference type="AlphaFoldDB" id="A0A3R5QUR3"/>
<dbReference type="Pfam" id="PF14196">
    <property type="entry name" value="ATC_hydrolase"/>
    <property type="match status" value="1"/>
</dbReference>
<reference evidence="1 2" key="1">
    <citation type="submission" date="2018-01" db="EMBL/GenBank/DDBJ databases">
        <title>Genome Sequencing and Assembly of Anaerobacter polyendosporus strain CT4.</title>
        <authorList>
            <person name="Tachaapaikoon C."/>
            <person name="Sutheeworapong S."/>
            <person name="Jenjaroenpun P."/>
            <person name="Wongsurawat T."/>
            <person name="Nookeaw I."/>
            <person name="Cheawchanlertfa P."/>
            <person name="Kosugi A."/>
            <person name="Cheevadhanarak S."/>
            <person name="Ratanakhanokchai K."/>
        </authorList>
    </citation>
    <scope>NUCLEOTIDE SEQUENCE [LARGE SCALE GENOMIC DNA]</scope>
    <source>
        <strain evidence="1 2">CT4</strain>
    </source>
</reference>
<name>A0A3R5QUR3_9CLOT</name>
<dbReference type="KEGG" id="cmah:C1I91_14760"/>
<gene>
    <name evidence="1" type="ORF">C1I91_14760</name>
</gene>
<dbReference type="EMBL" id="CP025746">
    <property type="protein sequence ID" value="QAA32800.1"/>
    <property type="molecule type" value="Genomic_DNA"/>
</dbReference>
<evidence type="ECO:0000313" key="1">
    <source>
        <dbReference type="EMBL" id="QAA32800.1"/>
    </source>
</evidence>
<dbReference type="Proteomes" id="UP000286268">
    <property type="component" value="Chromosome"/>
</dbReference>
<dbReference type="InterPro" id="IPR026002">
    <property type="entry name" value="ATC_hydrolase-like"/>
</dbReference>
<accession>A0A3R5QUR3</accession>
<proteinExistence type="predicted"/>
<protein>
    <recommendedName>
        <fullName evidence="3">L-2-amino-thiazoline-4-carboxylic acid hydrolase</fullName>
    </recommendedName>
</protein>
<organism evidence="1 2">
    <name type="scientific">Clostridium manihotivorum</name>
    <dbReference type="NCBI Taxonomy" id="2320868"/>
    <lineage>
        <taxon>Bacteria</taxon>
        <taxon>Bacillati</taxon>
        <taxon>Bacillota</taxon>
        <taxon>Clostridia</taxon>
        <taxon>Eubacteriales</taxon>
        <taxon>Clostridiaceae</taxon>
        <taxon>Clostridium</taxon>
    </lineage>
</organism>